<dbReference type="Gene3D" id="2.130.10.10">
    <property type="entry name" value="YVTN repeat-like/Quinoprotein amine dehydrogenase"/>
    <property type="match status" value="2"/>
</dbReference>
<evidence type="ECO:0000313" key="1">
    <source>
        <dbReference type="EMBL" id="WFD11226.1"/>
    </source>
</evidence>
<dbReference type="PANTHER" id="PTHR47197">
    <property type="entry name" value="PROTEIN NIRF"/>
    <property type="match status" value="1"/>
</dbReference>
<protein>
    <submittedName>
        <fullName evidence="1">YncE family protein</fullName>
    </submittedName>
</protein>
<organism evidence="1 2">
    <name type="scientific">Tepidibacter hydrothermalis</name>
    <dbReference type="NCBI Taxonomy" id="3036126"/>
    <lineage>
        <taxon>Bacteria</taxon>
        <taxon>Bacillati</taxon>
        <taxon>Bacillota</taxon>
        <taxon>Clostridia</taxon>
        <taxon>Peptostreptococcales</taxon>
        <taxon>Peptostreptococcaceae</taxon>
        <taxon>Tepidibacter</taxon>
    </lineage>
</organism>
<keyword evidence="2" id="KW-1185">Reference proteome</keyword>
<dbReference type="PANTHER" id="PTHR47197:SF3">
    <property type="entry name" value="DIHYDRO-HEME D1 DEHYDROGENASE"/>
    <property type="match status" value="1"/>
</dbReference>
<gene>
    <name evidence="1" type="ORF">P4S50_03885</name>
</gene>
<sequence length="288" mass="32683">MKIYVSNFGSNSISIINEKLEVEDKICLDENMYIHHFCIDENDEKIYIPSGINGILYVINIKDKSVIDSISIGGNLSQIVMNCNKELYIANEDSNSIYIVDVKNNNPVGLICVDSMPHGIIIDKEQKKLYVPCLGSLVVIDITTKSIEKKIKLNLAPWHLNINKEENIIYIVTKNGSIILVDRFTFEILDVLSGFKFPVEISLNYLKKEMYVTDFCNKSIEVLNYKTNENIKSIDIDGRPLGMDVSNDESKLFVSDVKNNLIKVFDTKSLEIIKSIDADKEPTTIICR</sequence>
<dbReference type="Proteomes" id="UP001222800">
    <property type="component" value="Chromosome"/>
</dbReference>
<dbReference type="InterPro" id="IPR011048">
    <property type="entry name" value="Haem_d1_sf"/>
</dbReference>
<dbReference type="InterPro" id="IPR011964">
    <property type="entry name" value="YVTN_b-propeller_repeat"/>
</dbReference>
<accession>A0ABY8EE58</accession>
<evidence type="ECO:0000313" key="2">
    <source>
        <dbReference type="Proteomes" id="UP001222800"/>
    </source>
</evidence>
<dbReference type="InterPro" id="IPR051200">
    <property type="entry name" value="Host-pathogen_enzymatic-act"/>
</dbReference>
<dbReference type="EMBL" id="CP120733">
    <property type="protein sequence ID" value="WFD11226.1"/>
    <property type="molecule type" value="Genomic_DNA"/>
</dbReference>
<proteinExistence type="predicted"/>
<dbReference type="InterPro" id="IPR015943">
    <property type="entry name" value="WD40/YVTN_repeat-like_dom_sf"/>
</dbReference>
<dbReference type="NCBIfam" id="TIGR02276">
    <property type="entry name" value="beta_rpt_yvtn"/>
    <property type="match status" value="1"/>
</dbReference>
<reference evidence="1 2" key="1">
    <citation type="submission" date="2023-03" db="EMBL/GenBank/DDBJ databases">
        <title>Complete genome sequence of Tepidibacter sp. SWIR-1, isolated from a deep-sea hydrothermal vent.</title>
        <authorList>
            <person name="Li X."/>
        </authorList>
    </citation>
    <scope>NUCLEOTIDE SEQUENCE [LARGE SCALE GENOMIC DNA]</scope>
    <source>
        <strain evidence="1 2">SWIR-1</strain>
    </source>
</reference>
<dbReference type="RefSeq" id="WP_277733229.1">
    <property type="nucleotide sequence ID" value="NZ_CP120733.1"/>
</dbReference>
<dbReference type="SUPFAM" id="SSF51004">
    <property type="entry name" value="C-terminal (heme d1) domain of cytochrome cd1-nitrite reductase"/>
    <property type="match status" value="1"/>
</dbReference>
<name>A0ABY8EE58_9FIRM</name>